<evidence type="ECO:0000313" key="1">
    <source>
        <dbReference type="EMBL" id="CBE67919.1"/>
    </source>
</evidence>
<reference evidence="1 2" key="1">
    <citation type="journal article" date="2010" name="Nature">
        <title>Nitrite-driven anaerobic methane oxidation by oxygenic bacteria.</title>
        <authorList>
            <person name="Ettwig K.F."/>
            <person name="Butler M.K."/>
            <person name="Le Paslier D."/>
            <person name="Pelletier E."/>
            <person name="Mangenot S."/>
            <person name="Kuypers M.M.M."/>
            <person name="Schreiber F."/>
            <person name="Dutilh B.E."/>
            <person name="Zedelius J."/>
            <person name="de Beer D."/>
            <person name="Gloerich J."/>
            <person name="Wessels H.J.C.T."/>
            <person name="van Allen T."/>
            <person name="Luesken F."/>
            <person name="Wu M."/>
            <person name="van de Pas-Schoonen K.T."/>
            <person name="Op den Camp H.J.M."/>
            <person name="Janssen-Megens E.M."/>
            <person name="Francoijs K-J."/>
            <person name="Stunnenberg H."/>
            <person name="Weissenbach J."/>
            <person name="Jetten M.S.M."/>
            <person name="Strous M."/>
        </authorList>
    </citation>
    <scope>NUCLEOTIDE SEQUENCE [LARGE SCALE GENOMIC DNA]</scope>
</reference>
<protein>
    <submittedName>
        <fullName evidence="1">Uncharacterized protein</fullName>
    </submittedName>
</protein>
<dbReference type="HOGENOM" id="CLU_2286339_0_0_0"/>
<dbReference type="Proteomes" id="UP000006898">
    <property type="component" value="Chromosome"/>
</dbReference>
<dbReference type="AlphaFoldDB" id="D5MM33"/>
<accession>D5MM33</accession>
<dbReference type="STRING" id="671143.DAMO_0858"/>
<proteinExistence type="predicted"/>
<dbReference type="KEGG" id="mox:DAMO_0858"/>
<evidence type="ECO:0000313" key="2">
    <source>
        <dbReference type="Proteomes" id="UP000006898"/>
    </source>
</evidence>
<name>D5MM33_METO1</name>
<gene>
    <name evidence="1" type="ORF">DAMO_0858</name>
</gene>
<sequence>MLYRSALIPPSPRAFRSPIASTSHAYGVATQRVQALSLRIVWTGRDAGVDTHPSAAVAGCMDGSRGGIVWRHARINQDGFSIEVVVCGGSLKSRPNRACRR</sequence>
<organism evidence="1 2">
    <name type="scientific">Methylomirabilis oxygeniifera</name>
    <dbReference type="NCBI Taxonomy" id="671143"/>
    <lineage>
        <taxon>Bacteria</taxon>
        <taxon>Candidatus Methylomirabilota</taxon>
        <taxon>Candidatus Methylomirabilia</taxon>
        <taxon>Candidatus Methylomirabilales</taxon>
        <taxon>Candidatus Methylomirabilaceae</taxon>
        <taxon>Candidatus Methylomirabilis</taxon>
    </lineage>
</organism>
<dbReference type="EMBL" id="FP565575">
    <property type="protein sequence ID" value="CBE67919.1"/>
    <property type="molecule type" value="Genomic_DNA"/>
</dbReference>